<protein>
    <submittedName>
        <fullName evidence="1">Uncharacterized protein</fullName>
    </submittedName>
</protein>
<keyword evidence="2" id="KW-1185">Reference proteome</keyword>
<proteinExistence type="predicted"/>
<organism evidence="1 2">
    <name type="scientific">Undibacterium nitidum</name>
    <dbReference type="NCBI Taxonomy" id="2762298"/>
    <lineage>
        <taxon>Bacteria</taxon>
        <taxon>Pseudomonadati</taxon>
        <taxon>Pseudomonadota</taxon>
        <taxon>Betaproteobacteria</taxon>
        <taxon>Burkholderiales</taxon>
        <taxon>Oxalobacteraceae</taxon>
        <taxon>Undibacterium</taxon>
    </lineage>
</organism>
<dbReference type="Proteomes" id="UP000627446">
    <property type="component" value="Unassembled WGS sequence"/>
</dbReference>
<evidence type="ECO:0000313" key="1">
    <source>
        <dbReference type="EMBL" id="MBC3883389.1"/>
    </source>
</evidence>
<sequence length="74" mass="7228">MKTIARIGLGLLAFGFVIAVLGAIVIRTSAPRPPVSQPTVVNAPSVAQANAPAVGSPTPAAASAAVQNQAASKP</sequence>
<comment type="caution">
    <text evidence="1">The sequence shown here is derived from an EMBL/GenBank/DDBJ whole genome shotgun (WGS) entry which is preliminary data.</text>
</comment>
<evidence type="ECO:0000313" key="2">
    <source>
        <dbReference type="Proteomes" id="UP000627446"/>
    </source>
</evidence>
<dbReference type="EMBL" id="JACOFZ010000014">
    <property type="protein sequence ID" value="MBC3883389.1"/>
    <property type="molecule type" value="Genomic_DNA"/>
</dbReference>
<accession>A0A923HXU0</accession>
<dbReference type="RefSeq" id="WP_186918010.1">
    <property type="nucleotide sequence ID" value="NZ_JACOFZ010000014.1"/>
</dbReference>
<name>A0A923HXU0_9BURK</name>
<reference evidence="1" key="1">
    <citation type="submission" date="2020-08" db="EMBL/GenBank/DDBJ databases">
        <title>Novel species isolated from subtropical streams in China.</title>
        <authorList>
            <person name="Lu H."/>
        </authorList>
    </citation>
    <scope>NUCLEOTIDE SEQUENCE</scope>
    <source>
        <strain evidence="1">LX22W</strain>
    </source>
</reference>
<gene>
    <name evidence="1" type="ORF">H8K36_18510</name>
</gene>
<dbReference type="AlphaFoldDB" id="A0A923HXU0"/>